<reference evidence="8 9" key="1">
    <citation type="submission" date="2020-12" db="EMBL/GenBank/DDBJ databases">
        <title>Hymenobacter sp.</title>
        <authorList>
            <person name="Kim M.K."/>
        </authorList>
    </citation>
    <scope>NUCLEOTIDE SEQUENCE [LARGE SCALE GENOMIC DNA]</scope>
    <source>
        <strain evidence="8 9">BT442</strain>
    </source>
</reference>
<feature type="domain" description="Carbohydrate kinase PfkB" evidence="7">
    <location>
        <begin position="24"/>
        <end position="294"/>
    </location>
</feature>
<dbReference type="Proteomes" id="UP000625631">
    <property type="component" value="Unassembled WGS sequence"/>
</dbReference>
<evidence type="ECO:0000256" key="2">
    <source>
        <dbReference type="ARBA" id="ARBA00022679"/>
    </source>
</evidence>
<protein>
    <submittedName>
        <fullName evidence="8">1-phosphofructokinase family hexose kinase</fullName>
    </submittedName>
</protein>
<gene>
    <name evidence="8" type="ORF">I7X13_08750</name>
</gene>
<comment type="similarity">
    <text evidence="1">Belongs to the carbohydrate kinase PfkB family.</text>
</comment>
<dbReference type="PROSITE" id="PS00584">
    <property type="entry name" value="PFKB_KINASES_2"/>
    <property type="match status" value="1"/>
</dbReference>
<dbReference type="InterPro" id="IPR029056">
    <property type="entry name" value="Ribokinase-like"/>
</dbReference>
<keyword evidence="9" id="KW-1185">Reference proteome</keyword>
<evidence type="ECO:0000256" key="6">
    <source>
        <dbReference type="PIRNR" id="PIRNR000535"/>
    </source>
</evidence>
<evidence type="ECO:0000313" key="8">
    <source>
        <dbReference type="EMBL" id="MBH8558133.1"/>
    </source>
</evidence>
<evidence type="ECO:0000313" key="9">
    <source>
        <dbReference type="Proteomes" id="UP000625631"/>
    </source>
</evidence>
<name>A0ABS0Q660_9BACT</name>
<dbReference type="NCBIfam" id="TIGR03168">
    <property type="entry name" value="1-PFK"/>
    <property type="match status" value="1"/>
</dbReference>
<accession>A0ABS0Q660</accession>
<dbReference type="CDD" id="cd01164">
    <property type="entry name" value="FruK_PfkB_like"/>
    <property type="match status" value="1"/>
</dbReference>
<dbReference type="InterPro" id="IPR002173">
    <property type="entry name" value="Carboh/pur_kinase_PfkB_CS"/>
</dbReference>
<sequence>MSLVATLTLNPALDTSTSVAGIVPDQKLHCAAPKTEAGGGGINVSRGLHRLGTPSVAVYPAGGHTGALLEALLTAEGIASCVIPTQSAVRENLVVVDNASHQQYRFGMPGALLTAAEQGEILEALHRLTPLPDFVVLSGSLPPGMPPEFLARVARQAREVGSKVVVDTSGPAMLAVIEAGAYLIKPNLGELSQLAGVPELDNAGVVATARQLISADRCEIVVVSMGPQGACLVTCDLEDHIAAPVVKRRSTVGAGDSMVAGMVHALVRGQSLREAVRLGVACGTAATMNPGTELFHPADVERLYRCLLQAMSAPHPTA</sequence>
<dbReference type="InterPro" id="IPR017583">
    <property type="entry name" value="Tagatose/fructose_Pkinase"/>
</dbReference>
<keyword evidence="3" id="KW-0547">Nucleotide-binding</keyword>
<proteinExistence type="inferred from homology"/>
<dbReference type="Gene3D" id="3.40.1190.20">
    <property type="match status" value="1"/>
</dbReference>
<dbReference type="InterPro" id="IPR011611">
    <property type="entry name" value="PfkB_dom"/>
</dbReference>
<keyword evidence="4" id="KW-0418">Kinase</keyword>
<dbReference type="RefSeq" id="WP_198075197.1">
    <property type="nucleotide sequence ID" value="NZ_JAEDAE010000003.1"/>
</dbReference>
<evidence type="ECO:0000256" key="5">
    <source>
        <dbReference type="ARBA" id="ARBA00022840"/>
    </source>
</evidence>
<dbReference type="SUPFAM" id="SSF53613">
    <property type="entry name" value="Ribokinase-like"/>
    <property type="match status" value="1"/>
</dbReference>
<dbReference type="PROSITE" id="PS00583">
    <property type="entry name" value="PFKB_KINASES_1"/>
    <property type="match status" value="1"/>
</dbReference>
<dbReference type="EMBL" id="JAEDAE010000003">
    <property type="protein sequence ID" value="MBH8558133.1"/>
    <property type="molecule type" value="Genomic_DNA"/>
</dbReference>
<comment type="caution">
    <text evidence="8">The sequence shown here is derived from an EMBL/GenBank/DDBJ whole genome shotgun (WGS) entry which is preliminary data.</text>
</comment>
<evidence type="ECO:0000256" key="4">
    <source>
        <dbReference type="ARBA" id="ARBA00022777"/>
    </source>
</evidence>
<evidence type="ECO:0000256" key="3">
    <source>
        <dbReference type="ARBA" id="ARBA00022741"/>
    </source>
</evidence>
<keyword evidence="5" id="KW-0067">ATP-binding</keyword>
<keyword evidence="2 6" id="KW-0808">Transferase</keyword>
<dbReference type="PANTHER" id="PTHR46566:SF2">
    <property type="entry name" value="ATP-DEPENDENT 6-PHOSPHOFRUCTOKINASE ISOZYME 2"/>
    <property type="match status" value="1"/>
</dbReference>
<evidence type="ECO:0000259" key="7">
    <source>
        <dbReference type="Pfam" id="PF00294"/>
    </source>
</evidence>
<evidence type="ECO:0000256" key="1">
    <source>
        <dbReference type="ARBA" id="ARBA00010688"/>
    </source>
</evidence>
<organism evidence="8 9">
    <name type="scientific">Hymenobacter negativus</name>
    <dbReference type="NCBI Taxonomy" id="2795026"/>
    <lineage>
        <taxon>Bacteria</taxon>
        <taxon>Pseudomonadati</taxon>
        <taxon>Bacteroidota</taxon>
        <taxon>Cytophagia</taxon>
        <taxon>Cytophagales</taxon>
        <taxon>Hymenobacteraceae</taxon>
        <taxon>Hymenobacter</taxon>
    </lineage>
</organism>
<dbReference type="PIRSF" id="PIRSF000535">
    <property type="entry name" value="1PFK/6PFK/LacC"/>
    <property type="match status" value="1"/>
</dbReference>
<dbReference type="Pfam" id="PF00294">
    <property type="entry name" value="PfkB"/>
    <property type="match status" value="1"/>
</dbReference>
<dbReference type="PANTHER" id="PTHR46566">
    <property type="entry name" value="1-PHOSPHOFRUCTOKINASE-RELATED"/>
    <property type="match status" value="1"/>
</dbReference>